<feature type="transmembrane region" description="Helical" evidence="1">
    <location>
        <begin position="37"/>
        <end position="60"/>
    </location>
</feature>
<organism evidence="2 3">
    <name type="scientific">Methanobacterium formicicum (strain DSM 3637 / PP1)</name>
    <dbReference type="NCBI Taxonomy" id="1204725"/>
    <lineage>
        <taxon>Archaea</taxon>
        <taxon>Methanobacteriati</taxon>
        <taxon>Methanobacteriota</taxon>
        <taxon>Methanomada group</taxon>
        <taxon>Methanobacteria</taxon>
        <taxon>Methanobacteriales</taxon>
        <taxon>Methanobacteriaceae</taxon>
        <taxon>Methanobacterium</taxon>
    </lineage>
</organism>
<dbReference type="RefSeq" id="WP_004030811.1">
    <property type="nucleotide sequence ID" value="NZ_AMPO01000006.1"/>
</dbReference>
<feature type="transmembrane region" description="Helical" evidence="1">
    <location>
        <begin position="220"/>
        <end position="240"/>
    </location>
</feature>
<keyword evidence="1" id="KW-1133">Transmembrane helix</keyword>
<evidence type="ECO:0000313" key="3">
    <source>
        <dbReference type="Proteomes" id="UP000007360"/>
    </source>
</evidence>
<dbReference type="EMBL" id="AMPO01000006">
    <property type="protein sequence ID" value="EKF85560.1"/>
    <property type="molecule type" value="Genomic_DNA"/>
</dbReference>
<dbReference type="PATRIC" id="fig|1204725.3.peg.1507"/>
<feature type="transmembrane region" description="Helical" evidence="1">
    <location>
        <begin position="66"/>
        <end position="83"/>
    </location>
</feature>
<sequence length="331" mass="36555">MIWSLFLPAFLASIVEFVEALTIVLAIGTTINWKSSLWGAVAGFAVLAVLVAVFGSAIVLFVPIDILRIVIGVILVLFGIQWLEKAILRYTGLKAKHDEARIYETRRHEFDDMGEDSSKFSKFGFLTSFKSVLLEGLEVAVIVITFGLTGATDAFQGLSTTSIAALMALIVVMVLGVAIRKPLTNIPENTLKFMVGIMLVTFGTFWSGEGLGITWPLSDLFILVLIAYYLLLCLLLIKWISQRTLNSNIKEPTQQKYPIPLRILRELFDFFCGDWTVFWGFTITIVAVFFLHSISAFPSAPLLLGAILVAGITISLWAAMGRQSQSMQTKS</sequence>
<comment type="caution">
    <text evidence="2">The sequence shown here is derived from an EMBL/GenBank/DDBJ whole genome shotgun (WGS) entry which is preliminary data.</text>
</comment>
<keyword evidence="3" id="KW-1185">Reference proteome</keyword>
<keyword evidence="1" id="KW-0472">Membrane</keyword>
<feature type="transmembrane region" description="Helical" evidence="1">
    <location>
        <begin position="132"/>
        <end position="151"/>
    </location>
</feature>
<feature type="transmembrane region" description="Helical" evidence="1">
    <location>
        <begin position="6"/>
        <end position="25"/>
    </location>
</feature>
<feature type="transmembrane region" description="Helical" evidence="1">
    <location>
        <begin position="157"/>
        <end position="179"/>
    </location>
</feature>
<feature type="transmembrane region" description="Helical" evidence="1">
    <location>
        <begin position="275"/>
        <end position="294"/>
    </location>
</feature>
<protein>
    <submittedName>
        <fullName evidence="2">Uncharacterized protein</fullName>
    </submittedName>
</protein>
<proteinExistence type="predicted"/>
<feature type="transmembrane region" description="Helical" evidence="1">
    <location>
        <begin position="191"/>
        <end position="208"/>
    </location>
</feature>
<feature type="transmembrane region" description="Helical" evidence="1">
    <location>
        <begin position="300"/>
        <end position="320"/>
    </location>
</feature>
<keyword evidence="1" id="KW-0812">Transmembrane</keyword>
<reference evidence="2 3" key="1">
    <citation type="journal article" date="2012" name="J. Bacteriol.">
        <title>Draft genome sequence of Methanobacterium formicicum DSM 3637, an archaebacterium isolated from the methane producer amoeba Pelomyxa palustris.</title>
        <authorList>
            <person name="Gutierrez G."/>
        </authorList>
    </citation>
    <scope>NUCLEOTIDE SEQUENCE [LARGE SCALE GENOMIC DNA]</scope>
    <source>
        <strain evidence="3">DSM 3637 / PP1</strain>
    </source>
</reference>
<dbReference type="AlphaFoldDB" id="K2RS17"/>
<gene>
    <name evidence="2" type="ORF">A994_07506</name>
</gene>
<accession>K2RS17</accession>
<dbReference type="Proteomes" id="UP000007360">
    <property type="component" value="Unassembled WGS sequence"/>
</dbReference>
<evidence type="ECO:0000313" key="2">
    <source>
        <dbReference type="EMBL" id="EKF85560.1"/>
    </source>
</evidence>
<evidence type="ECO:0000256" key="1">
    <source>
        <dbReference type="SAM" id="Phobius"/>
    </source>
</evidence>
<dbReference type="InterPro" id="IPR031594">
    <property type="entry name" value="OFeT_1"/>
</dbReference>
<dbReference type="Pfam" id="PF16955">
    <property type="entry name" value="OFeT_1"/>
    <property type="match status" value="1"/>
</dbReference>
<name>K2RS17_METFP</name>